<organism evidence="1 2">
    <name type="scientific">Sesamum alatum</name>
    <dbReference type="NCBI Taxonomy" id="300844"/>
    <lineage>
        <taxon>Eukaryota</taxon>
        <taxon>Viridiplantae</taxon>
        <taxon>Streptophyta</taxon>
        <taxon>Embryophyta</taxon>
        <taxon>Tracheophyta</taxon>
        <taxon>Spermatophyta</taxon>
        <taxon>Magnoliopsida</taxon>
        <taxon>eudicotyledons</taxon>
        <taxon>Gunneridae</taxon>
        <taxon>Pentapetalae</taxon>
        <taxon>asterids</taxon>
        <taxon>lamiids</taxon>
        <taxon>Lamiales</taxon>
        <taxon>Pedaliaceae</taxon>
        <taxon>Sesamum</taxon>
    </lineage>
</organism>
<proteinExistence type="predicted"/>
<evidence type="ECO:0000313" key="2">
    <source>
        <dbReference type="Proteomes" id="UP001293254"/>
    </source>
</evidence>
<sequence length="163" mass="18787">MLILKFLCGHLRTLKVWRIMNYFTRNGKVGMNLMEETVKVQNWVNPMEVTVITAIWVSFEYFAEGDTMSDSCDPLENNKGGIDEISLDRDMSELDLLFITEERDIQSAPEVLLEANESDSEGMGCKFPEFDELHDMKNPKLEVGLVFANSKVFKSRCSSYLYY</sequence>
<reference evidence="1" key="2">
    <citation type="journal article" date="2024" name="Plant">
        <title>Genomic evolution and insights into agronomic trait innovations of Sesamum species.</title>
        <authorList>
            <person name="Miao H."/>
            <person name="Wang L."/>
            <person name="Qu L."/>
            <person name="Liu H."/>
            <person name="Sun Y."/>
            <person name="Le M."/>
            <person name="Wang Q."/>
            <person name="Wei S."/>
            <person name="Zheng Y."/>
            <person name="Lin W."/>
            <person name="Duan Y."/>
            <person name="Cao H."/>
            <person name="Xiong S."/>
            <person name="Wang X."/>
            <person name="Wei L."/>
            <person name="Li C."/>
            <person name="Ma Q."/>
            <person name="Ju M."/>
            <person name="Zhao R."/>
            <person name="Li G."/>
            <person name="Mu C."/>
            <person name="Tian Q."/>
            <person name="Mei H."/>
            <person name="Zhang T."/>
            <person name="Gao T."/>
            <person name="Zhang H."/>
        </authorList>
    </citation>
    <scope>NUCLEOTIDE SEQUENCE</scope>
    <source>
        <strain evidence="1">3651</strain>
    </source>
</reference>
<dbReference type="AlphaFoldDB" id="A0AAE1XS99"/>
<name>A0AAE1XS99_9LAMI</name>
<keyword evidence="2" id="KW-1185">Reference proteome</keyword>
<evidence type="ECO:0000313" key="1">
    <source>
        <dbReference type="EMBL" id="KAK4417037.1"/>
    </source>
</evidence>
<accession>A0AAE1XS99</accession>
<reference evidence="1" key="1">
    <citation type="submission" date="2020-06" db="EMBL/GenBank/DDBJ databases">
        <authorList>
            <person name="Li T."/>
            <person name="Hu X."/>
            <person name="Zhang T."/>
            <person name="Song X."/>
            <person name="Zhang H."/>
            <person name="Dai N."/>
            <person name="Sheng W."/>
            <person name="Hou X."/>
            <person name="Wei L."/>
        </authorList>
    </citation>
    <scope>NUCLEOTIDE SEQUENCE</scope>
    <source>
        <strain evidence="1">3651</strain>
        <tissue evidence="1">Leaf</tissue>
    </source>
</reference>
<dbReference type="Proteomes" id="UP001293254">
    <property type="component" value="Unassembled WGS sequence"/>
</dbReference>
<gene>
    <name evidence="1" type="ORF">Salat_2529200</name>
</gene>
<protein>
    <submittedName>
        <fullName evidence="1">Uncharacterized protein</fullName>
    </submittedName>
</protein>
<comment type="caution">
    <text evidence="1">The sequence shown here is derived from an EMBL/GenBank/DDBJ whole genome shotgun (WGS) entry which is preliminary data.</text>
</comment>
<dbReference type="EMBL" id="JACGWO010000010">
    <property type="protein sequence ID" value="KAK4417037.1"/>
    <property type="molecule type" value="Genomic_DNA"/>
</dbReference>